<feature type="compositionally biased region" description="Basic and acidic residues" evidence="1">
    <location>
        <begin position="34"/>
        <end position="46"/>
    </location>
</feature>
<proteinExistence type="predicted"/>
<accession>A0A8C9IZR7</accession>
<dbReference type="Ensembl" id="ENSPTET00000057349.1">
    <property type="protein sequence ID" value="ENSPTEP00000043004.1"/>
    <property type="gene ID" value="ENSPTEG00000039246.1"/>
</dbReference>
<evidence type="ECO:0000313" key="2">
    <source>
        <dbReference type="Ensembl" id="ENSPTEP00000043004.1"/>
    </source>
</evidence>
<feature type="compositionally biased region" description="Low complexity" evidence="1">
    <location>
        <begin position="51"/>
        <end position="62"/>
    </location>
</feature>
<feature type="region of interest" description="Disordered" evidence="1">
    <location>
        <begin position="1"/>
        <end position="90"/>
    </location>
</feature>
<keyword evidence="3" id="KW-1185">Reference proteome</keyword>
<dbReference type="AlphaFoldDB" id="A0A8C9IZR7"/>
<evidence type="ECO:0000256" key="1">
    <source>
        <dbReference type="SAM" id="MobiDB-lite"/>
    </source>
</evidence>
<feature type="compositionally biased region" description="Basic residues" evidence="1">
    <location>
        <begin position="173"/>
        <end position="182"/>
    </location>
</feature>
<feature type="region of interest" description="Disordered" evidence="1">
    <location>
        <begin position="159"/>
        <end position="182"/>
    </location>
</feature>
<name>A0A8C9IZR7_9PRIM</name>
<dbReference type="Proteomes" id="UP000694416">
    <property type="component" value="Unplaced"/>
</dbReference>
<reference evidence="2" key="2">
    <citation type="submission" date="2025-09" db="UniProtKB">
        <authorList>
            <consortium name="Ensembl"/>
        </authorList>
    </citation>
    <scope>IDENTIFICATION</scope>
</reference>
<protein>
    <submittedName>
        <fullName evidence="2">Uncharacterized protein</fullName>
    </submittedName>
</protein>
<evidence type="ECO:0000313" key="3">
    <source>
        <dbReference type="Proteomes" id="UP000694416"/>
    </source>
</evidence>
<reference evidence="2" key="1">
    <citation type="submission" date="2025-08" db="UniProtKB">
        <authorList>
            <consortium name="Ensembl"/>
        </authorList>
    </citation>
    <scope>IDENTIFICATION</scope>
</reference>
<gene>
    <name evidence="2" type="primary">C2H3orf18</name>
</gene>
<sequence>MGPARSPGGCSRNIPFRSPPPVHTCLRGSPPSHQPEKLPRTVRQDVRGTSLAPLDAPLPGLAHLRKGSGGRRSPASGFPSPVDSSQETPADGWGGCEFHALYARRPTCRKVRGMCVELTPGDPDLLDFLKITSGIWLQPKGIAPSWLLGTEPGFVHQEEEEAGEATPPAHAHVQLRPHGGTR</sequence>
<organism evidence="2 3">
    <name type="scientific">Piliocolobus tephrosceles</name>
    <name type="common">Ugandan red Colobus</name>
    <dbReference type="NCBI Taxonomy" id="591936"/>
    <lineage>
        <taxon>Eukaryota</taxon>
        <taxon>Metazoa</taxon>
        <taxon>Chordata</taxon>
        <taxon>Craniata</taxon>
        <taxon>Vertebrata</taxon>
        <taxon>Euteleostomi</taxon>
        <taxon>Mammalia</taxon>
        <taxon>Eutheria</taxon>
        <taxon>Euarchontoglires</taxon>
        <taxon>Primates</taxon>
        <taxon>Haplorrhini</taxon>
        <taxon>Catarrhini</taxon>
        <taxon>Cercopithecidae</taxon>
        <taxon>Colobinae</taxon>
        <taxon>Piliocolobus</taxon>
    </lineage>
</organism>